<dbReference type="KEGG" id="pbs:Plabr_2692"/>
<dbReference type="RefSeq" id="WP_013629016.1">
    <property type="nucleotide sequence ID" value="NC_015174.1"/>
</dbReference>
<keyword evidence="2" id="KW-1133">Transmembrane helix</keyword>
<dbReference type="OrthoDB" id="259859at2"/>
<keyword evidence="2" id="KW-0472">Membrane</keyword>
<dbReference type="eggNOG" id="COG0845">
    <property type="taxonomic scope" value="Bacteria"/>
</dbReference>
<feature type="region of interest" description="Disordered" evidence="1">
    <location>
        <begin position="584"/>
        <end position="622"/>
    </location>
</feature>
<dbReference type="SUPFAM" id="SSF111369">
    <property type="entry name" value="HlyD-like secretion proteins"/>
    <property type="match status" value="1"/>
</dbReference>
<dbReference type="STRING" id="756272.Plabr_2692"/>
<dbReference type="EMBL" id="CP002546">
    <property type="protein sequence ID" value="ADY60292.1"/>
    <property type="molecule type" value="Genomic_DNA"/>
</dbReference>
<dbReference type="eggNOG" id="COG3678">
    <property type="taxonomic scope" value="Bacteria"/>
</dbReference>
<evidence type="ECO:0000256" key="3">
    <source>
        <dbReference type="SAM" id="SignalP"/>
    </source>
</evidence>
<dbReference type="PROSITE" id="PS51257">
    <property type="entry name" value="PROKAR_LIPOPROTEIN"/>
    <property type="match status" value="1"/>
</dbReference>
<dbReference type="Proteomes" id="UP000006860">
    <property type="component" value="Chromosome"/>
</dbReference>
<evidence type="ECO:0000256" key="1">
    <source>
        <dbReference type="SAM" id="MobiDB-lite"/>
    </source>
</evidence>
<protein>
    <submittedName>
        <fullName evidence="5">Efflux transporter, RND family, MFP subunit</fullName>
    </submittedName>
</protein>
<keyword evidence="6" id="KW-1185">Reference proteome</keyword>
<gene>
    <name evidence="5" type="ordered locus">Plabr_2692</name>
</gene>
<name>F0SRX6_RUBBR</name>
<proteinExistence type="predicted"/>
<dbReference type="PANTHER" id="PTHR30469">
    <property type="entry name" value="MULTIDRUG RESISTANCE PROTEIN MDTA"/>
    <property type="match status" value="1"/>
</dbReference>
<dbReference type="AlphaFoldDB" id="F0SRX6"/>
<organism evidence="5 6">
    <name type="scientific">Rubinisphaera brasiliensis (strain ATCC 49424 / DSM 5305 / JCM 21570 / IAM 15109 / NBRC 103401 / IFAM 1448)</name>
    <name type="common">Planctomyces brasiliensis</name>
    <dbReference type="NCBI Taxonomy" id="756272"/>
    <lineage>
        <taxon>Bacteria</taxon>
        <taxon>Pseudomonadati</taxon>
        <taxon>Planctomycetota</taxon>
        <taxon>Planctomycetia</taxon>
        <taxon>Planctomycetales</taxon>
        <taxon>Planctomycetaceae</taxon>
        <taxon>Rubinisphaera</taxon>
    </lineage>
</organism>
<feature type="chain" id="PRO_5003257265" evidence="3">
    <location>
        <begin position="27"/>
        <end position="665"/>
    </location>
</feature>
<accession>F0SRX6</accession>
<dbReference type="InterPro" id="IPR058647">
    <property type="entry name" value="BSH_CzcB-like"/>
</dbReference>
<evidence type="ECO:0000259" key="4">
    <source>
        <dbReference type="Pfam" id="PF25973"/>
    </source>
</evidence>
<keyword evidence="3" id="KW-0732">Signal</keyword>
<feature type="domain" description="CzcB-like barrel-sandwich hybrid" evidence="4">
    <location>
        <begin position="60"/>
        <end position="180"/>
    </location>
</feature>
<dbReference type="Pfam" id="PF25973">
    <property type="entry name" value="BSH_CzcB"/>
    <property type="match status" value="1"/>
</dbReference>
<dbReference type="GO" id="GO:1990281">
    <property type="term" value="C:efflux pump complex"/>
    <property type="evidence" value="ECO:0007669"/>
    <property type="project" value="TreeGrafter"/>
</dbReference>
<evidence type="ECO:0000313" key="5">
    <source>
        <dbReference type="EMBL" id="ADY60292.1"/>
    </source>
</evidence>
<keyword evidence="2" id="KW-0812">Transmembrane</keyword>
<sequence>MLLTRFRLVALRPTAVLAFGIFFSLACDSQLSAQPKLESSAPSASDLNIDAELFRLSPTRTATVTAPTNGTVSKFRWRLGDQVKGGEVILVLESERLRLELERALGNFHRTYLSLQAAEESGKEQTAEEQEINSLARRAAVSELREVFHKIQRLTVTAPISGRIEQVYVSEGELLRTGQPLLKLIETNYSQLRIPVDTRHVVVGQEVCLLFSEGRKYGTLIDVLPESAETKPYADLLERPGIAVVRVSNQPGLLETGTLGYVPAHPFALLPKDYVSALDKNSPVVTVQKGEEPFTELPVKIIGSAGPATPDYTLVVGPFQDGEVLVEVVTPATADVPAVTKPIETAIIFPRADPLMTTEQFEARFPALADQLVRLVLTGLGEDGDNSDIAEAVVPRGLEGFLFPLEYPIAAADAETLLNRWGMERRNLPIVDVVRGYFQQEINRKRLAVRTIDEVKYATESGSLKDYVDAVGAINDEFLAVLLAVAEMDDETLFGRLLIAYGAEAILEQPGPQLLNLTPEQTEQVERMQDGFEQQRQVLFEQYLRGELPVDQYRATSQQALNAWRQDLALVLTPEQRERLAELTPAAAIPSEEIAETQPATSGNSPAEAGDPASEEDDEAPTRRLVIPELKQESAMLPFLILGGGVVVVLLLLIVGYVIYRKRSS</sequence>
<evidence type="ECO:0000313" key="6">
    <source>
        <dbReference type="Proteomes" id="UP000006860"/>
    </source>
</evidence>
<dbReference type="GO" id="GO:0015562">
    <property type="term" value="F:efflux transmembrane transporter activity"/>
    <property type="evidence" value="ECO:0007669"/>
    <property type="project" value="TreeGrafter"/>
</dbReference>
<dbReference type="HOGENOM" id="CLU_412706_0_0_0"/>
<feature type="signal peptide" evidence="3">
    <location>
        <begin position="1"/>
        <end position="26"/>
    </location>
</feature>
<dbReference type="Gene3D" id="2.40.50.100">
    <property type="match status" value="2"/>
</dbReference>
<reference evidence="6" key="1">
    <citation type="submission" date="2011-02" db="EMBL/GenBank/DDBJ databases">
        <title>The complete genome of Planctomyces brasiliensis DSM 5305.</title>
        <authorList>
            <person name="Lucas S."/>
            <person name="Copeland A."/>
            <person name="Lapidus A."/>
            <person name="Bruce D."/>
            <person name="Goodwin L."/>
            <person name="Pitluck S."/>
            <person name="Kyrpides N."/>
            <person name="Mavromatis K."/>
            <person name="Pagani I."/>
            <person name="Ivanova N."/>
            <person name="Ovchinnikova G."/>
            <person name="Lu M."/>
            <person name="Detter J.C."/>
            <person name="Han C."/>
            <person name="Land M."/>
            <person name="Hauser L."/>
            <person name="Markowitz V."/>
            <person name="Cheng J.-F."/>
            <person name="Hugenholtz P."/>
            <person name="Woyke T."/>
            <person name="Wu D."/>
            <person name="Tindall B."/>
            <person name="Pomrenke H.G."/>
            <person name="Brambilla E."/>
            <person name="Klenk H.-P."/>
            <person name="Eisen J.A."/>
        </authorList>
    </citation>
    <scope>NUCLEOTIDE SEQUENCE [LARGE SCALE GENOMIC DNA]</scope>
    <source>
        <strain evidence="6">ATCC 49424 / DSM 5305 / JCM 21570 / NBRC 103401 / IFAM 1448</strain>
    </source>
</reference>
<feature type="transmembrane region" description="Helical" evidence="2">
    <location>
        <begin position="635"/>
        <end position="660"/>
    </location>
</feature>
<evidence type="ECO:0000256" key="2">
    <source>
        <dbReference type="SAM" id="Phobius"/>
    </source>
</evidence>